<gene>
    <name evidence="1" type="ORF">EAS61_36275</name>
</gene>
<reference evidence="1 2" key="1">
    <citation type="submission" date="2018-11" db="EMBL/GenBank/DDBJ databases">
        <title>Bradyrhizobium sp. nov., isolated from effective nodules of peanut in China.</title>
        <authorList>
            <person name="Li Y."/>
        </authorList>
    </citation>
    <scope>NUCLEOTIDE SEQUENCE [LARGE SCALE GENOMIC DNA]</scope>
    <source>
        <strain evidence="1 2">CCBAU 51770</strain>
    </source>
</reference>
<protein>
    <submittedName>
        <fullName evidence="1">Uncharacterized protein</fullName>
    </submittedName>
</protein>
<evidence type="ECO:0000313" key="1">
    <source>
        <dbReference type="EMBL" id="RXG85313.1"/>
    </source>
</evidence>
<organism evidence="1 2">
    <name type="scientific">Bradyrhizobium zhanjiangense</name>
    <dbReference type="NCBI Taxonomy" id="1325107"/>
    <lineage>
        <taxon>Bacteria</taxon>
        <taxon>Pseudomonadati</taxon>
        <taxon>Pseudomonadota</taxon>
        <taxon>Alphaproteobacteria</taxon>
        <taxon>Hyphomicrobiales</taxon>
        <taxon>Nitrobacteraceae</taxon>
        <taxon>Bradyrhizobium</taxon>
    </lineage>
</organism>
<accession>A0A4Q0Q8V9</accession>
<sequence>MLVDSWLLVVGHVLTLSGDDHFGLGLANDQNVLGVFQNAGDGRQRVVSRVDLCQGSILQLDAPASLSRHRRASLSLRAFD</sequence>
<proteinExistence type="predicted"/>
<comment type="caution">
    <text evidence="1">The sequence shown here is derived from an EMBL/GenBank/DDBJ whole genome shotgun (WGS) entry which is preliminary data.</text>
</comment>
<dbReference type="Proteomes" id="UP000290174">
    <property type="component" value="Unassembled WGS sequence"/>
</dbReference>
<name>A0A4Q0Q8V9_9BRAD</name>
<evidence type="ECO:0000313" key="2">
    <source>
        <dbReference type="Proteomes" id="UP000290174"/>
    </source>
</evidence>
<dbReference type="EMBL" id="RKMK01000059">
    <property type="protein sequence ID" value="RXG85313.1"/>
    <property type="molecule type" value="Genomic_DNA"/>
</dbReference>
<dbReference type="AlphaFoldDB" id="A0A4Q0Q8V9"/>